<dbReference type="InParanoid" id="A7T119"/>
<dbReference type="OMA" id="GHIRNEK"/>
<dbReference type="InterPro" id="IPR029309">
    <property type="entry name" value="CaRF"/>
</dbReference>
<reference evidence="2 3" key="1">
    <citation type="journal article" date="2007" name="Science">
        <title>Sea anemone genome reveals ancestral eumetazoan gene repertoire and genomic organization.</title>
        <authorList>
            <person name="Putnam N.H."/>
            <person name="Srivastava M."/>
            <person name="Hellsten U."/>
            <person name="Dirks B."/>
            <person name="Chapman J."/>
            <person name="Salamov A."/>
            <person name="Terry A."/>
            <person name="Shapiro H."/>
            <person name="Lindquist E."/>
            <person name="Kapitonov V.V."/>
            <person name="Jurka J."/>
            <person name="Genikhovich G."/>
            <person name="Grigoriev I.V."/>
            <person name="Lucas S.M."/>
            <person name="Steele R.E."/>
            <person name="Finnerty J.R."/>
            <person name="Technau U."/>
            <person name="Martindale M.Q."/>
            <person name="Rokhsar D.S."/>
        </authorList>
    </citation>
    <scope>NUCLEOTIDE SEQUENCE [LARGE SCALE GENOMIC DNA]</scope>
    <source>
        <strain evidence="3">CH2 X CH6</strain>
    </source>
</reference>
<gene>
    <name evidence="2" type="ORF">NEMVEDRAFT_v1g220694</name>
</gene>
<feature type="region of interest" description="Disordered" evidence="1">
    <location>
        <begin position="124"/>
        <end position="149"/>
    </location>
</feature>
<feature type="compositionally biased region" description="Basic and acidic residues" evidence="1">
    <location>
        <begin position="131"/>
        <end position="140"/>
    </location>
</feature>
<evidence type="ECO:0000313" key="2">
    <source>
        <dbReference type="EMBL" id="EDO30348.1"/>
    </source>
</evidence>
<dbReference type="Proteomes" id="UP000001593">
    <property type="component" value="Unassembled WGS sequence"/>
</dbReference>
<protein>
    <submittedName>
        <fullName evidence="2">Uncharacterized protein</fullName>
    </submittedName>
</protein>
<dbReference type="PANTHER" id="PTHR47456">
    <property type="entry name" value="PHD-TYPE DOMAIN-CONTAINING PROTEIN"/>
    <property type="match status" value="1"/>
</dbReference>
<evidence type="ECO:0000256" key="1">
    <source>
        <dbReference type="SAM" id="MobiDB-lite"/>
    </source>
</evidence>
<dbReference type="AlphaFoldDB" id="A7T119"/>
<dbReference type="HOGENOM" id="CLU_1103887_0_0_1"/>
<accession>A7T119</accession>
<dbReference type="PhylomeDB" id="A7T119"/>
<dbReference type="Pfam" id="PF15299">
    <property type="entry name" value="ALS2CR8"/>
    <property type="match status" value="1"/>
</dbReference>
<dbReference type="GO" id="GO:0003700">
    <property type="term" value="F:DNA-binding transcription factor activity"/>
    <property type="evidence" value="ECO:0007669"/>
    <property type="project" value="InterPro"/>
</dbReference>
<organism evidence="2 3">
    <name type="scientific">Nematostella vectensis</name>
    <name type="common">Starlet sea anemone</name>
    <dbReference type="NCBI Taxonomy" id="45351"/>
    <lineage>
        <taxon>Eukaryota</taxon>
        <taxon>Metazoa</taxon>
        <taxon>Cnidaria</taxon>
        <taxon>Anthozoa</taxon>
        <taxon>Hexacorallia</taxon>
        <taxon>Actiniaria</taxon>
        <taxon>Edwardsiidae</taxon>
        <taxon>Nematostella</taxon>
    </lineage>
</organism>
<keyword evidence="3" id="KW-1185">Reference proteome</keyword>
<proteinExistence type="predicted"/>
<evidence type="ECO:0000313" key="3">
    <source>
        <dbReference type="Proteomes" id="UP000001593"/>
    </source>
</evidence>
<name>A7T119_NEMVE</name>
<sequence>MKNHEEHKYQHDYFKIDDYYGYVSNLKTAEKLIEEFETRHTVKFSSFKVDKNVGNGGLGWGWGGCNLLHKNLEVLFHTSKEVIIEFLGRTQRKCVADDSCSQVDLFFIIGNKKYDCQHGKDRNAAAKTSRNKQEDGDFNFKKGQFNAQPTKKKNCPARLILREIIVFPDYKDGDFNFKKGQFNAQPTKKKNCPARLILREIIVFPDYKGSGLSQPVDKRIIKKIEELVKKGCEGHIRNEKTLKDLCQKRTVH</sequence>
<dbReference type="PANTHER" id="PTHR47456:SF4">
    <property type="entry name" value="SWIM-TYPE DOMAIN-CONTAINING PROTEIN"/>
    <property type="match status" value="1"/>
</dbReference>
<dbReference type="EMBL" id="DS470067">
    <property type="protein sequence ID" value="EDO30348.1"/>
    <property type="molecule type" value="Genomic_DNA"/>
</dbReference>